<gene>
    <name evidence="5" type="ORF">CINCED_3A004528</name>
</gene>
<dbReference type="PANTHER" id="PTHR23158">
    <property type="entry name" value="MELANOMA INHIBITORY ACTIVITY-RELATED"/>
    <property type="match status" value="1"/>
</dbReference>
<feature type="region of interest" description="Disordered" evidence="3">
    <location>
        <begin position="142"/>
        <end position="208"/>
    </location>
</feature>
<feature type="compositionally biased region" description="Polar residues" evidence="3">
    <location>
        <begin position="330"/>
        <end position="341"/>
    </location>
</feature>
<dbReference type="EMBL" id="CABPRJ010000012">
    <property type="protein sequence ID" value="VVC25373.1"/>
    <property type="molecule type" value="Genomic_DNA"/>
</dbReference>
<evidence type="ECO:0000256" key="2">
    <source>
        <dbReference type="SAM" id="Coils"/>
    </source>
</evidence>
<evidence type="ECO:0008006" key="7">
    <source>
        <dbReference type="Google" id="ProtNLM"/>
    </source>
</evidence>
<feature type="compositionally biased region" description="Polar residues" evidence="3">
    <location>
        <begin position="572"/>
        <end position="585"/>
    </location>
</feature>
<evidence type="ECO:0000313" key="6">
    <source>
        <dbReference type="Proteomes" id="UP000325440"/>
    </source>
</evidence>
<feature type="compositionally biased region" description="Polar residues" evidence="3">
    <location>
        <begin position="189"/>
        <end position="198"/>
    </location>
</feature>
<dbReference type="GO" id="GO:0009306">
    <property type="term" value="P:protein secretion"/>
    <property type="evidence" value="ECO:0007669"/>
    <property type="project" value="TreeGrafter"/>
</dbReference>
<protein>
    <recommendedName>
        <fullName evidence="7">Transport and Golgi organization protein 1</fullName>
    </recommendedName>
</protein>
<feature type="region of interest" description="Disordered" evidence="3">
    <location>
        <begin position="557"/>
        <end position="586"/>
    </location>
</feature>
<dbReference type="PANTHER" id="PTHR23158:SF33">
    <property type="entry name" value="TRANSPORT AND GOLGI ORGANIZATION PROTEIN 1"/>
    <property type="match status" value="1"/>
</dbReference>
<proteinExistence type="predicted"/>
<feature type="region of interest" description="Disordered" evidence="3">
    <location>
        <begin position="1227"/>
        <end position="1265"/>
    </location>
</feature>
<organism evidence="5 6">
    <name type="scientific">Cinara cedri</name>
    <dbReference type="NCBI Taxonomy" id="506608"/>
    <lineage>
        <taxon>Eukaryota</taxon>
        <taxon>Metazoa</taxon>
        <taxon>Ecdysozoa</taxon>
        <taxon>Arthropoda</taxon>
        <taxon>Hexapoda</taxon>
        <taxon>Insecta</taxon>
        <taxon>Pterygota</taxon>
        <taxon>Neoptera</taxon>
        <taxon>Paraneoptera</taxon>
        <taxon>Hemiptera</taxon>
        <taxon>Sternorrhyncha</taxon>
        <taxon>Aphidomorpha</taxon>
        <taxon>Aphidoidea</taxon>
        <taxon>Aphididae</taxon>
        <taxon>Lachninae</taxon>
        <taxon>Cinara</taxon>
    </lineage>
</organism>
<accession>A0A5E4M1A5</accession>
<feature type="compositionally biased region" description="Low complexity" evidence="3">
    <location>
        <begin position="1249"/>
        <end position="1263"/>
    </location>
</feature>
<feature type="compositionally biased region" description="Polar residues" evidence="3">
    <location>
        <begin position="311"/>
        <end position="322"/>
    </location>
</feature>
<reference evidence="5 6" key="1">
    <citation type="submission" date="2019-08" db="EMBL/GenBank/DDBJ databases">
        <authorList>
            <person name="Alioto T."/>
            <person name="Alioto T."/>
            <person name="Gomez Garrido J."/>
        </authorList>
    </citation>
    <scope>NUCLEOTIDE SEQUENCE [LARGE SCALE GENOMIC DNA]</scope>
</reference>
<feature type="compositionally biased region" description="Polar residues" evidence="3">
    <location>
        <begin position="386"/>
        <end position="395"/>
    </location>
</feature>
<evidence type="ECO:0000256" key="1">
    <source>
        <dbReference type="ARBA" id="ARBA00023054"/>
    </source>
</evidence>
<feature type="compositionally biased region" description="Polar residues" evidence="3">
    <location>
        <begin position="365"/>
        <end position="378"/>
    </location>
</feature>
<keyword evidence="1 2" id="KW-0175">Coiled coil</keyword>
<feature type="region of interest" description="Disordered" evidence="3">
    <location>
        <begin position="305"/>
        <end position="404"/>
    </location>
</feature>
<name>A0A5E4M1A5_9HEMI</name>
<evidence type="ECO:0000256" key="4">
    <source>
        <dbReference type="SAM" id="SignalP"/>
    </source>
</evidence>
<feature type="compositionally biased region" description="Polar residues" evidence="3">
    <location>
        <begin position="428"/>
        <end position="453"/>
    </location>
</feature>
<dbReference type="GO" id="GO:0006888">
    <property type="term" value="P:endoplasmic reticulum to Golgi vesicle-mediated transport"/>
    <property type="evidence" value="ECO:0007669"/>
    <property type="project" value="TreeGrafter"/>
</dbReference>
<evidence type="ECO:0000313" key="5">
    <source>
        <dbReference type="EMBL" id="VVC25373.1"/>
    </source>
</evidence>
<evidence type="ECO:0000256" key="3">
    <source>
        <dbReference type="SAM" id="MobiDB-lite"/>
    </source>
</evidence>
<feature type="region of interest" description="Disordered" evidence="3">
    <location>
        <begin position="428"/>
        <end position="544"/>
    </location>
</feature>
<feature type="signal peptide" evidence="4">
    <location>
        <begin position="1"/>
        <end position="19"/>
    </location>
</feature>
<dbReference type="GO" id="GO:0035459">
    <property type="term" value="P:vesicle cargo loading"/>
    <property type="evidence" value="ECO:0007669"/>
    <property type="project" value="TreeGrafter"/>
</dbReference>
<sequence>MFLLKTIVILLTVLHIIAAQCNTDQFIEFNCKDSSCKDGDTTGKMKTNLGKLIDVTIIGYSVDKFLVKYKDSFSIIKHSEIHRSDFSKMKFKEYNFKVNIHNTTYKTCESSNQNNDSPNDSNIAQISKNVDTHHMNNISQNAKFSKDEITKNQNQNSETDSIHGFVKKDNSDESIPIKNSEDEPEDNTTKTSLSTKNLNADDDFSKETNQMNIAKSTNSQKFENDSSTKCPLGSCDTHAAENIIPVNEDNLHQKQNNHKSSAQYDEKIESLKKESVINVQQQNTKINGLPDSDYNIDESNISISNERKNIENSGSIETSQNDENADTSKEPGNNEQQQNYKTDGLPDIDNNTDESNISIPKEQKNVQNPGSIKTSLNDENLDTSKKPGNNGQLQNYKIDGLPDSDNNTDELNILISNKQKIVQNLESIETSQSGEKVNTTKEPGNNEQQQNYKTDGLPDIDNNTDESNISIPKEQKIVQNLESIKTSQNDENADTSKKPESIETSQNGVQVNTTKEPGNNEQQQNYKTDGLPDIDNNTDESNISISNERKNVELNTPMDEKTESPKGFMNNVHPQNSKINSSPQDITEVDNENLGKTKDSPIKKKLKQVESISIVASFGHPDTCSGVNCLKNKKNAFKPVHILNPIPKQVNLEDTSHLTITDFEKQKKYDISDKITTEKSSVESFSDHIINGLFSPTSNSFNFLWNMFGDYSNEYNDKYPDQSQENQKMFEYKEQTNNSELYFVIADLVTILIVVFLIFHYKYQKGTHANDLLTSLAAKDQYLLIIEKELSLLKEQRVGINTKSIETISEIESLNEQLAKSEDIISTQEFRIQKLEQEVEELTESGMEMHALLSSALESSSKNNEKYSALKEKLVDSQNLVTALTKKNFNKTTELEKKNDIIKTLQTTVDELTNKNICLVEDNTKISFQKDQIVSKNQLRESKLLDEINNLQFELNKQTDALVTAENEVLLSKDALEEMFSQKFNANDVKKNMSLVKLSAEIKSAKQIGESYKKKLDESLKSNQEYLDQIDDLKSNIVNLEEKCSQLKISNEESLSKLNILTQFFKEQEKEYIKQINDKAMVCDDKDEESSNLHERLKSLNQEITNYKSEIQSLKKEIIDQEASFKIQISAETKKANDHWISFRQAERKLKEMELETAQLRNKLTMVDKKLENDTRSIDSSKDFEDELLDIPLPIVSPDFTLLDFEPPPPIFSPTFLQHVSADQRLPPLGALGQASSPPIPSSRRHNRSLSPGSPSPQQRSSLFRPLPLRHNYINRQNSLGHSTESLDK</sequence>
<keyword evidence="6" id="KW-1185">Reference proteome</keyword>
<dbReference type="GO" id="GO:0005789">
    <property type="term" value="C:endoplasmic reticulum membrane"/>
    <property type="evidence" value="ECO:0007669"/>
    <property type="project" value="TreeGrafter"/>
</dbReference>
<feature type="chain" id="PRO_5022898357" description="Transport and Golgi organization protein 1" evidence="4">
    <location>
        <begin position="20"/>
        <end position="1289"/>
    </location>
</feature>
<feature type="compositionally biased region" description="Polar residues" evidence="3">
    <location>
        <begin position="477"/>
        <end position="490"/>
    </location>
</feature>
<feature type="coiled-coil region" evidence="2">
    <location>
        <begin position="1016"/>
        <end position="1057"/>
    </location>
</feature>
<feature type="coiled-coil region" evidence="2">
    <location>
        <begin position="1083"/>
        <end position="1170"/>
    </location>
</feature>
<dbReference type="OrthoDB" id="6627676at2759"/>
<dbReference type="GO" id="GO:0070971">
    <property type="term" value="C:endoplasmic reticulum exit site"/>
    <property type="evidence" value="ECO:0007669"/>
    <property type="project" value="TreeGrafter"/>
</dbReference>
<keyword evidence="4" id="KW-0732">Signal</keyword>
<dbReference type="InterPro" id="IPR051500">
    <property type="entry name" value="cTAGE_MIA/OTOR"/>
</dbReference>
<dbReference type="Proteomes" id="UP000325440">
    <property type="component" value="Unassembled WGS sequence"/>
</dbReference>
<feature type="coiled-coil region" evidence="2">
    <location>
        <begin position="818"/>
        <end position="852"/>
    </location>
</feature>
<feature type="compositionally biased region" description="Polar residues" evidence="3">
    <location>
        <begin position="502"/>
        <end position="527"/>
    </location>
</feature>